<protein>
    <recommendedName>
        <fullName evidence="6">Transmembrane channel-like protein</fullName>
    </recommendedName>
</protein>
<feature type="compositionally biased region" description="Polar residues" evidence="7">
    <location>
        <begin position="778"/>
        <end position="793"/>
    </location>
</feature>
<evidence type="ECO:0000256" key="3">
    <source>
        <dbReference type="ARBA" id="ARBA00022692"/>
    </source>
</evidence>
<feature type="region of interest" description="Disordered" evidence="7">
    <location>
        <begin position="995"/>
        <end position="1030"/>
    </location>
</feature>
<dbReference type="PANTHER" id="PTHR23302:SF35">
    <property type="entry name" value="TRANSMEMBRANE CHANNEL-LIKE PROTEIN 3"/>
    <property type="match status" value="1"/>
</dbReference>
<dbReference type="InterPro" id="IPR012496">
    <property type="entry name" value="TMC_dom"/>
</dbReference>
<dbReference type="PANTHER" id="PTHR23302">
    <property type="entry name" value="TRANSMEMBRANE CHANNEL-RELATED"/>
    <property type="match status" value="1"/>
</dbReference>
<keyword evidence="3 6" id="KW-0812">Transmembrane</keyword>
<feature type="transmembrane region" description="Helical" evidence="6">
    <location>
        <begin position="373"/>
        <end position="393"/>
    </location>
</feature>
<feature type="transmembrane region" description="Helical" evidence="6">
    <location>
        <begin position="340"/>
        <end position="361"/>
    </location>
</feature>
<keyword evidence="4 6" id="KW-1133">Transmembrane helix</keyword>
<dbReference type="InterPro" id="IPR038900">
    <property type="entry name" value="TMC"/>
</dbReference>
<evidence type="ECO:0000259" key="8">
    <source>
        <dbReference type="Pfam" id="PF07810"/>
    </source>
</evidence>
<comment type="subcellular location">
    <subcellularLocation>
        <location evidence="1 6">Membrane</location>
        <topology evidence="1 6">Multi-pass membrane protein</topology>
    </subcellularLocation>
</comment>
<keyword evidence="10" id="KW-1185">Reference proteome</keyword>
<dbReference type="GO" id="GO:0005886">
    <property type="term" value="C:plasma membrane"/>
    <property type="evidence" value="ECO:0007669"/>
    <property type="project" value="InterPro"/>
</dbReference>
<dbReference type="Proteomes" id="UP000694552">
    <property type="component" value="Unplaced"/>
</dbReference>
<dbReference type="Pfam" id="PF07810">
    <property type="entry name" value="TMC"/>
    <property type="match status" value="1"/>
</dbReference>
<reference evidence="9" key="1">
    <citation type="submission" date="2025-08" db="UniProtKB">
        <authorList>
            <consortium name="Ensembl"/>
        </authorList>
    </citation>
    <scope>IDENTIFICATION</scope>
</reference>
<proteinExistence type="inferred from homology"/>
<feature type="compositionally biased region" description="Low complexity" evidence="7">
    <location>
        <begin position="799"/>
        <end position="818"/>
    </location>
</feature>
<feature type="region of interest" description="Disordered" evidence="7">
    <location>
        <begin position="1043"/>
        <end position="1072"/>
    </location>
</feature>
<feature type="transmembrane region" description="Helical" evidence="6">
    <location>
        <begin position="547"/>
        <end position="565"/>
    </location>
</feature>
<evidence type="ECO:0000256" key="4">
    <source>
        <dbReference type="ARBA" id="ARBA00022989"/>
    </source>
</evidence>
<sequence>CCCFIYNTLNSDDDIGEEKAESHDPEQIFQNIQYQKEIMSNIRCRPWPMRQKLRALRQAKEIVLKYEGRLTRTRGYQAAGAELWRKFIRLAYNFVVIFIPWEMRIKKIESHFGSGVASYFIFLRWLFGINIVLTIMTGAFVVLPELLAGAPFGSTVSKTIPKEHIASAQDLDTIWSLGGYLQYSVLFYGYYGHDRKIGKAGYRLPLAYFLVGMAVFAYSFIILLKKMAKNSRMSLASASDENYTFCWRLFCAWDYLIGNPEAAESKAAAIVNSIREAILEEQEKKKSKNLAVTISLRIIANILVLLSLAGSIYIIYFVVDRSQRLERAKKELTLWEKNEVSVVVSLITMIAPSAFELVAALEMYHPRTTLRFQLARVLVLYLGNLYSLIIALLDKVDSMSVTDSDINNNASNSTAFLATKTLSKDDNLSTTIPDVQIRRNGIVTLEESRSQGMTVSDPLVNKTVSFNYNTQNPQDQCWETYVGQEMLKLSIIDMIFTVASILLIDFFRGLCVRYLSDCWCWDLESKFPEYGEFKIAENVLHLVYNQGMIWMGAFFSPCLPAFNVLKLIGLMYLRSWAVLTCNVPHQQVFRASRSNNFYLAMLLFMLFLCMLPTIFAIARYKPSLSCGPFSGQEKIYDIVSETIQNDFPAWFNTVITYISSPVVVLPALLLLFMLIYYLQSIARSLKFTNNQLRMKIQTERSEDKKKVVQMAVAASVFRGLDSSCNNFCFLARIQNLDGNDKRPEHESDIISQESSVRSSTPRKNGSVLNFESPVSKGTRIQTISQSVPQTVPSTDVARPTNATPTTSTSLTPAPSVSSHTEDVHSEPLFRKGIRQVNPDALGAGAPVFVGRRPYATRYFIVNENETRKKSLRSTSRLQRHLRKDESGDIIELYPHNVRRYVIRTPHQRYSPHPSEDEEDEEELRREFMNRSHRPRSLSDLRPAPRFYIGERADGHILMSKDLARVHYKSWDDGFELDLDRPPYAYKKVHLNYPEPRVKPKSKQKLEQSLTESDSISIESSSDPQNSSNDQYIQVIHSKEKYPKPGTKLIKKKSKPSIDLNMSEPNELVCSNV</sequence>
<keyword evidence="5 6" id="KW-0472">Membrane</keyword>
<feature type="domain" description="TMC" evidence="8">
    <location>
        <begin position="477"/>
        <end position="592"/>
    </location>
</feature>
<dbReference type="GO" id="GO:0008381">
    <property type="term" value="F:mechanosensitive monoatomic ion channel activity"/>
    <property type="evidence" value="ECO:0007669"/>
    <property type="project" value="TreeGrafter"/>
</dbReference>
<evidence type="ECO:0000256" key="2">
    <source>
        <dbReference type="ARBA" id="ARBA00006510"/>
    </source>
</evidence>
<feature type="transmembrane region" description="Helical" evidence="6">
    <location>
        <begin position="122"/>
        <end position="143"/>
    </location>
</feature>
<accession>A0A8C8AUF6</accession>
<comment type="similarity">
    <text evidence="2 6">Belongs to the TMC family.</text>
</comment>
<feature type="transmembrane region" description="Helical" evidence="6">
    <location>
        <begin position="204"/>
        <end position="224"/>
    </location>
</feature>
<organism evidence="9 10">
    <name type="scientific">Otus sunia</name>
    <name type="common">Oriental scops-owl</name>
    <dbReference type="NCBI Taxonomy" id="257818"/>
    <lineage>
        <taxon>Eukaryota</taxon>
        <taxon>Metazoa</taxon>
        <taxon>Chordata</taxon>
        <taxon>Craniata</taxon>
        <taxon>Vertebrata</taxon>
        <taxon>Euteleostomi</taxon>
        <taxon>Archelosauria</taxon>
        <taxon>Archosauria</taxon>
        <taxon>Dinosauria</taxon>
        <taxon>Saurischia</taxon>
        <taxon>Theropoda</taxon>
        <taxon>Coelurosauria</taxon>
        <taxon>Aves</taxon>
        <taxon>Neognathae</taxon>
        <taxon>Neoaves</taxon>
        <taxon>Telluraves</taxon>
        <taxon>Strigiformes</taxon>
        <taxon>Strigidae</taxon>
        <taxon>Otus</taxon>
    </lineage>
</organism>
<feature type="region of interest" description="Disordered" evidence="7">
    <location>
        <begin position="740"/>
        <end position="824"/>
    </location>
</feature>
<dbReference type="AlphaFoldDB" id="A0A8C8AUF6"/>
<evidence type="ECO:0000256" key="6">
    <source>
        <dbReference type="RuleBase" id="RU310713"/>
    </source>
</evidence>
<feature type="transmembrane region" description="Helical" evidence="6">
    <location>
        <begin position="174"/>
        <end position="192"/>
    </location>
</feature>
<feature type="compositionally biased region" description="Polar residues" evidence="7">
    <location>
        <begin position="749"/>
        <end position="769"/>
    </location>
</feature>
<feature type="compositionally biased region" description="Low complexity" evidence="7">
    <location>
        <begin position="1011"/>
        <end position="1030"/>
    </location>
</feature>
<evidence type="ECO:0000313" key="10">
    <source>
        <dbReference type="Proteomes" id="UP000694552"/>
    </source>
</evidence>
<feature type="transmembrane region" description="Helical" evidence="6">
    <location>
        <begin position="597"/>
        <end position="618"/>
    </location>
</feature>
<feature type="transmembrane region" description="Helical" evidence="6">
    <location>
        <begin position="298"/>
        <end position="319"/>
    </location>
</feature>
<feature type="transmembrane region" description="Helical" evidence="6">
    <location>
        <begin position="654"/>
        <end position="678"/>
    </location>
</feature>
<feature type="region of interest" description="Disordered" evidence="7">
    <location>
        <begin position="904"/>
        <end position="940"/>
    </location>
</feature>
<feature type="transmembrane region" description="Helical" evidence="6">
    <location>
        <begin position="494"/>
        <end position="515"/>
    </location>
</feature>
<reference evidence="9" key="2">
    <citation type="submission" date="2025-09" db="UniProtKB">
        <authorList>
            <consortium name="Ensembl"/>
        </authorList>
    </citation>
    <scope>IDENTIFICATION</scope>
</reference>
<evidence type="ECO:0000256" key="5">
    <source>
        <dbReference type="ARBA" id="ARBA00023136"/>
    </source>
</evidence>
<name>A0A8C8AUF6_9STRI</name>
<dbReference type="Ensembl" id="ENSOSUT00000011429.1">
    <property type="protein sequence ID" value="ENSOSUP00000011040.1"/>
    <property type="gene ID" value="ENSOSUG00000007940.1"/>
</dbReference>
<evidence type="ECO:0000313" key="9">
    <source>
        <dbReference type="Ensembl" id="ENSOSUP00000011040.1"/>
    </source>
</evidence>
<evidence type="ECO:0000256" key="7">
    <source>
        <dbReference type="SAM" id="MobiDB-lite"/>
    </source>
</evidence>
<evidence type="ECO:0000256" key="1">
    <source>
        <dbReference type="ARBA" id="ARBA00004141"/>
    </source>
</evidence>